<dbReference type="EMBL" id="CAJZBQ010000012">
    <property type="protein sequence ID" value="CAG9314514.1"/>
    <property type="molecule type" value="Genomic_DNA"/>
</dbReference>
<evidence type="ECO:0000256" key="4">
    <source>
        <dbReference type="ARBA" id="ARBA00022833"/>
    </source>
</evidence>
<keyword evidence="1" id="KW-0479">Metal-binding</keyword>
<dbReference type="PANTHER" id="PTHR24379">
    <property type="entry name" value="KRAB AND ZINC FINGER DOMAIN-CONTAINING"/>
    <property type="match status" value="1"/>
</dbReference>
<name>A0AAU9J1L7_9CILI</name>
<evidence type="ECO:0000256" key="1">
    <source>
        <dbReference type="ARBA" id="ARBA00022723"/>
    </source>
</evidence>
<proteinExistence type="predicted"/>
<evidence type="ECO:0000259" key="6">
    <source>
        <dbReference type="PROSITE" id="PS50157"/>
    </source>
</evidence>
<dbReference type="PANTHER" id="PTHR24379:SF121">
    <property type="entry name" value="C2H2-TYPE DOMAIN-CONTAINING PROTEIN"/>
    <property type="match status" value="1"/>
</dbReference>
<dbReference type="SUPFAM" id="SSF57667">
    <property type="entry name" value="beta-beta-alpha zinc fingers"/>
    <property type="match status" value="1"/>
</dbReference>
<accession>A0AAU9J1L7</accession>
<gene>
    <name evidence="7" type="ORF">BSTOLATCC_MIC11516</name>
</gene>
<keyword evidence="8" id="KW-1185">Reference proteome</keyword>
<evidence type="ECO:0000313" key="7">
    <source>
        <dbReference type="EMBL" id="CAG9314514.1"/>
    </source>
</evidence>
<organism evidence="7 8">
    <name type="scientific">Blepharisma stoltei</name>
    <dbReference type="NCBI Taxonomy" id="1481888"/>
    <lineage>
        <taxon>Eukaryota</taxon>
        <taxon>Sar</taxon>
        <taxon>Alveolata</taxon>
        <taxon>Ciliophora</taxon>
        <taxon>Postciliodesmatophora</taxon>
        <taxon>Heterotrichea</taxon>
        <taxon>Heterotrichida</taxon>
        <taxon>Blepharismidae</taxon>
        <taxon>Blepharisma</taxon>
    </lineage>
</organism>
<evidence type="ECO:0000313" key="8">
    <source>
        <dbReference type="Proteomes" id="UP001162131"/>
    </source>
</evidence>
<keyword evidence="4" id="KW-0862">Zinc</keyword>
<dbReference type="InterPro" id="IPR036236">
    <property type="entry name" value="Znf_C2H2_sf"/>
</dbReference>
<dbReference type="Proteomes" id="UP001162131">
    <property type="component" value="Unassembled WGS sequence"/>
</dbReference>
<dbReference type="SMART" id="SM00355">
    <property type="entry name" value="ZnF_C2H2"/>
    <property type="match status" value="4"/>
</dbReference>
<comment type="caution">
    <text evidence="7">The sequence shown here is derived from an EMBL/GenBank/DDBJ whole genome shotgun (WGS) entry which is preliminary data.</text>
</comment>
<dbReference type="InterPro" id="IPR013087">
    <property type="entry name" value="Znf_C2H2_type"/>
</dbReference>
<feature type="domain" description="C2H2-type" evidence="6">
    <location>
        <begin position="99"/>
        <end position="127"/>
    </location>
</feature>
<dbReference type="Gene3D" id="3.30.160.60">
    <property type="entry name" value="Classic Zinc Finger"/>
    <property type="match status" value="2"/>
</dbReference>
<dbReference type="PROSITE" id="PS50157">
    <property type="entry name" value="ZINC_FINGER_C2H2_2"/>
    <property type="match status" value="1"/>
</dbReference>
<protein>
    <recommendedName>
        <fullName evidence="6">C2H2-type domain-containing protein</fullName>
    </recommendedName>
</protein>
<dbReference type="PROSITE" id="PS00028">
    <property type="entry name" value="ZINC_FINGER_C2H2_1"/>
    <property type="match status" value="2"/>
</dbReference>
<sequence>MNQERDQLPKVISLITLSFETPFKCLQCCYSFSSLEDYQVHLNANYINNSQEISNLQESYNEQIVNCKPSCPHCNKIFSSVKGINLHIGKVHPIDEKKEKCSRCGNKFNHKYALDFHIKQVHEKSTRMECQKCKKWFYNKYVLQGHLAKCNLFHSLI</sequence>
<dbReference type="GO" id="GO:0008270">
    <property type="term" value="F:zinc ion binding"/>
    <property type="evidence" value="ECO:0007669"/>
    <property type="project" value="UniProtKB-KW"/>
</dbReference>
<keyword evidence="2" id="KW-0677">Repeat</keyword>
<evidence type="ECO:0000256" key="3">
    <source>
        <dbReference type="ARBA" id="ARBA00022771"/>
    </source>
</evidence>
<reference evidence="7" key="1">
    <citation type="submission" date="2021-09" db="EMBL/GenBank/DDBJ databases">
        <authorList>
            <consortium name="AG Swart"/>
            <person name="Singh M."/>
            <person name="Singh A."/>
            <person name="Seah K."/>
            <person name="Emmerich C."/>
        </authorList>
    </citation>
    <scope>NUCLEOTIDE SEQUENCE</scope>
    <source>
        <strain evidence="7">ATCC30299</strain>
    </source>
</reference>
<dbReference type="AlphaFoldDB" id="A0AAU9J1L7"/>
<evidence type="ECO:0000256" key="5">
    <source>
        <dbReference type="PROSITE-ProRule" id="PRU00042"/>
    </source>
</evidence>
<evidence type="ECO:0000256" key="2">
    <source>
        <dbReference type="ARBA" id="ARBA00022737"/>
    </source>
</evidence>
<keyword evidence="3 5" id="KW-0863">Zinc-finger</keyword>